<dbReference type="Gene3D" id="1.10.10.10">
    <property type="entry name" value="Winged helix-like DNA-binding domain superfamily/Winged helix DNA-binding domain"/>
    <property type="match status" value="1"/>
</dbReference>
<accession>A0A1F6U1E3</accession>
<gene>
    <name evidence="1" type="ORF">A3A87_01265</name>
</gene>
<protein>
    <recommendedName>
        <fullName evidence="3">HTH marR-type domain-containing protein</fullName>
    </recommendedName>
</protein>
<dbReference type="Proteomes" id="UP000179037">
    <property type="component" value="Unassembled WGS sequence"/>
</dbReference>
<dbReference type="STRING" id="1817768.A3A87_01265"/>
<sequence>MAKRKKEIQVGVRNEKDIRREVIAAWKAAERGESPKRPVERIYFTDVATLLKTLTNRRYDLLHSLRHKGPMSARALSQLLERDYKNVHTDVKALLQIGLIETDKDGRFYVPWDRISTEIELAA</sequence>
<comment type="caution">
    <text evidence="1">The sequence shown here is derived from an EMBL/GenBank/DDBJ whole genome shotgun (WGS) entry which is preliminary data.</text>
</comment>
<dbReference type="Pfam" id="PF25212">
    <property type="entry name" value="HVO_A0114"/>
    <property type="match status" value="1"/>
</dbReference>
<evidence type="ECO:0000313" key="1">
    <source>
        <dbReference type="EMBL" id="OGI51186.1"/>
    </source>
</evidence>
<evidence type="ECO:0000313" key="2">
    <source>
        <dbReference type="Proteomes" id="UP000179037"/>
    </source>
</evidence>
<dbReference type="InterPro" id="IPR036390">
    <property type="entry name" value="WH_DNA-bd_sf"/>
</dbReference>
<dbReference type="InterPro" id="IPR036388">
    <property type="entry name" value="WH-like_DNA-bd_sf"/>
</dbReference>
<proteinExistence type="predicted"/>
<evidence type="ECO:0008006" key="3">
    <source>
        <dbReference type="Google" id="ProtNLM"/>
    </source>
</evidence>
<dbReference type="EMBL" id="MFTC01000048">
    <property type="protein sequence ID" value="OGI51186.1"/>
    <property type="molecule type" value="Genomic_DNA"/>
</dbReference>
<dbReference type="AlphaFoldDB" id="A0A1F6U1E3"/>
<reference evidence="1 2" key="1">
    <citation type="journal article" date="2016" name="Nat. Commun.">
        <title>Thousands of microbial genomes shed light on interconnected biogeochemical processes in an aquifer system.</title>
        <authorList>
            <person name="Anantharaman K."/>
            <person name="Brown C.T."/>
            <person name="Hug L.A."/>
            <person name="Sharon I."/>
            <person name="Castelle C.J."/>
            <person name="Probst A.J."/>
            <person name="Thomas B.C."/>
            <person name="Singh A."/>
            <person name="Wilkins M.J."/>
            <person name="Karaoz U."/>
            <person name="Brodie E.L."/>
            <person name="Williams K.H."/>
            <person name="Hubbard S.S."/>
            <person name="Banfield J.F."/>
        </authorList>
    </citation>
    <scope>NUCLEOTIDE SEQUENCE [LARGE SCALE GENOMIC DNA]</scope>
</reference>
<organism evidence="1 2">
    <name type="scientific">Candidatus Muproteobacteria bacterium RIFCSPLOWO2_01_FULL_60_18</name>
    <dbReference type="NCBI Taxonomy" id="1817768"/>
    <lineage>
        <taxon>Bacteria</taxon>
        <taxon>Pseudomonadati</taxon>
        <taxon>Pseudomonadota</taxon>
        <taxon>Candidatus Muproteobacteria</taxon>
    </lineage>
</organism>
<dbReference type="SUPFAM" id="SSF46785">
    <property type="entry name" value="Winged helix' DNA-binding domain"/>
    <property type="match status" value="1"/>
</dbReference>
<name>A0A1F6U1E3_9PROT</name>